<dbReference type="GeneID" id="2870645"/>
<feature type="compositionally biased region" description="Low complexity" evidence="1">
    <location>
        <begin position="437"/>
        <end position="449"/>
    </location>
</feature>
<evidence type="ECO:0000313" key="2">
    <source>
        <dbReference type="EMBL" id="CBF71029.1"/>
    </source>
</evidence>
<dbReference type="KEGG" id="ani:ANIA_06579"/>
<name>Q5AYQ1_EMENI</name>
<dbReference type="Proteomes" id="UP000000560">
    <property type="component" value="Chromosome I"/>
</dbReference>
<feature type="compositionally biased region" description="Basic residues" evidence="1">
    <location>
        <begin position="450"/>
        <end position="464"/>
    </location>
</feature>
<feature type="compositionally biased region" description="Pro residues" evidence="1">
    <location>
        <begin position="343"/>
        <end position="366"/>
    </location>
</feature>
<evidence type="ECO:0000256" key="1">
    <source>
        <dbReference type="SAM" id="MobiDB-lite"/>
    </source>
</evidence>
<accession>C8V0W5</accession>
<dbReference type="RefSeq" id="XP_664183.1">
    <property type="nucleotide sequence ID" value="XM_659091.1"/>
</dbReference>
<dbReference type="eggNOG" id="ENOG502S65D">
    <property type="taxonomic scope" value="Eukaryota"/>
</dbReference>
<evidence type="ECO:0000313" key="3">
    <source>
        <dbReference type="Proteomes" id="UP000000560"/>
    </source>
</evidence>
<gene>
    <name evidence="2" type="ORF">ANIA_06579</name>
</gene>
<feature type="region of interest" description="Disordered" evidence="1">
    <location>
        <begin position="332"/>
        <end position="464"/>
    </location>
</feature>
<reference evidence="3" key="2">
    <citation type="journal article" date="2009" name="Fungal Genet. Biol.">
        <title>The 2008 update of the Aspergillus nidulans genome annotation: a community effort.</title>
        <authorList>
            <person name="Wortman J.R."/>
            <person name="Gilsenan J.M."/>
            <person name="Joardar V."/>
            <person name="Deegan J."/>
            <person name="Clutterbuck J."/>
            <person name="Andersen M.R."/>
            <person name="Archer D."/>
            <person name="Bencina M."/>
            <person name="Braus G."/>
            <person name="Coutinho P."/>
            <person name="von Dohren H."/>
            <person name="Doonan J."/>
            <person name="Driessen A.J."/>
            <person name="Durek P."/>
            <person name="Espeso E."/>
            <person name="Fekete E."/>
            <person name="Flipphi M."/>
            <person name="Estrada C.G."/>
            <person name="Geysens S."/>
            <person name="Goldman G."/>
            <person name="de Groot P.W."/>
            <person name="Hansen K."/>
            <person name="Harris S.D."/>
            <person name="Heinekamp T."/>
            <person name="Helmstaedt K."/>
            <person name="Henrissat B."/>
            <person name="Hofmann G."/>
            <person name="Homan T."/>
            <person name="Horio T."/>
            <person name="Horiuchi H."/>
            <person name="James S."/>
            <person name="Jones M."/>
            <person name="Karaffa L."/>
            <person name="Karanyi Z."/>
            <person name="Kato M."/>
            <person name="Keller N."/>
            <person name="Kelly D.E."/>
            <person name="Kiel J.A."/>
            <person name="Kim J.M."/>
            <person name="van der Klei I.J."/>
            <person name="Klis F.M."/>
            <person name="Kovalchuk A."/>
            <person name="Krasevec N."/>
            <person name="Kubicek C.P."/>
            <person name="Liu B."/>
            <person name="Maccabe A."/>
            <person name="Meyer V."/>
            <person name="Mirabito P."/>
            <person name="Miskei M."/>
            <person name="Mos M."/>
            <person name="Mullins J."/>
            <person name="Nelson D.R."/>
            <person name="Nielsen J."/>
            <person name="Oakley B.R."/>
            <person name="Osmani S.A."/>
            <person name="Pakula T."/>
            <person name="Paszewski A."/>
            <person name="Paulsen I."/>
            <person name="Pilsyk S."/>
            <person name="Pocsi I."/>
            <person name="Punt P.J."/>
            <person name="Ram A.F."/>
            <person name="Ren Q."/>
            <person name="Robellet X."/>
            <person name="Robson G."/>
            <person name="Seiboth B."/>
            <person name="van Solingen P."/>
            <person name="Specht T."/>
            <person name="Sun J."/>
            <person name="Taheri-Talesh N."/>
            <person name="Takeshita N."/>
            <person name="Ussery D."/>
            <person name="vanKuyk P.A."/>
            <person name="Visser H."/>
            <person name="van de Vondervoort P.J."/>
            <person name="de Vries R.P."/>
            <person name="Walton J."/>
            <person name="Xiang X."/>
            <person name="Xiong Y."/>
            <person name="Zeng A.P."/>
            <person name="Brandt B.W."/>
            <person name="Cornell M.J."/>
            <person name="van den Hondel C.A."/>
            <person name="Visser J."/>
            <person name="Oliver S.G."/>
            <person name="Turner G."/>
        </authorList>
    </citation>
    <scope>GENOME REANNOTATION</scope>
    <source>
        <strain evidence="3">FGSC A4 / ATCC 38163 / CBS 112.46 / NRRL 194 / M139</strain>
    </source>
</reference>
<organism evidence="2 3">
    <name type="scientific">Emericella nidulans (strain FGSC A4 / ATCC 38163 / CBS 112.46 / NRRL 194 / M139)</name>
    <name type="common">Aspergillus nidulans</name>
    <dbReference type="NCBI Taxonomy" id="227321"/>
    <lineage>
        <taxon>Eukaryota</taxon>
        <taxon>Fungi</taxon>
        <taxon>Dikarya</taxon>
        <taxon>Ascomycota</taxon>
        <taxon>Pezizomycotina</taxon>
        <taxon>Eurotiomycetes</taxon>
        <taxon>Eurotiomycetidae</taxon>
        <taxon>Eurotiales</taxon>
        <taxon>Aspergillaceae</taxon>
        <taxon>Aspergillus</taxon>
        <taxon>Aspergillus subgen. Nidulantes</taxon>
    </lineage>
</organism>
<accession>Q5AYQ1</accession>
<reference evidence="3" key="1">
    <citation type="journal article" date="2005" name="Nature">
        <title>Sequencing of Aspergillus nidulans and comparative analysis with A. fumigatus and A. oryzae.</title>
        <authorList>
            <person name="Galagan J.E."/>
            <person name="Calvo S.E."/>
            <person name="Cuomo C."/>
            <person name="Ma L.J."/>
            <person name="Wortman J.R."/>
            <person name="Batzoglou S."/>
            <person name="Lee S.I."/>
            <person name="Basturkmen M."/>
            <person name="Spevak C.C."/>
            <person name="Clutterbuck J."/>
            <person name="Kapitonov V."/>
            <person name="Jurka J."/>
            <person name="Scazzocchio C."/>
            <person name="Farman M."/>
            <person name="Butler J."/>
            <person name="Purcell S."/>
            <person name="Harris S."/>
            <person name="Braus G.H."/>
            <person name="Draht O."/>
            <person name="Busch S."/>
            <person name="D'Enfert C."/>
            <person name="Bouchier C."/>
            <person name="Goldman G.H."/>
            <person name="Bell-Pedersen D."/>
            <person name="Griffiths-Jones S."/>
            <person name="Doonan J.H."/>
            <person name="Yu J."/>
            <person name="Vienken K."/>
            <person name="Pain A."/>
            <person name="Freitag M."/>
            <person name="Selker E.U."/>
            <person name="Archer D.B."/>
            <person name="Penalva M.A."/>
            <person name="Oakley B.R."/>
            <person name="Momany M."/>
            <person name="Tanaka T."/>
            <person name="Kumagai T."/>
            <person name="Asai K."/>
            <person name="Machida M."/>
            <person name="Nierman W.C."/>
            <person name="Denning D.W."/>
            <person name="Caddick M."/>
            <person name="Hynes M."/>
            <person name="Paoletti M."/>
            <person name="Fischer R."/>
            <person name="Miller B."/>
            <person name="Dyer P."/>
            <person name="Sachs M.S."/>
            <person name="Osmani S.A."/>
            <person name="Birren B.W."/>
        </authorList>
    </citation>
    <scope>NUCLEOTIDE SEQUENCE [LARGE SCALE GENOMIC DNA]</scope>
    <source>
        <strain evidence="3">FGSC A4 / ATCC 38163 / CBS 112.46 / NRRL 194 / M139</strain>
    </source>
</reference>
<dbReference type="VEuPathDB" id="FungiDB:AN6579"/>
<dbReference type="OrthoDB" id="4497018at2759"/>
<protein>
    <submittedName>
        <fullName evidence="2">Uncharacterized protein</fullName>
    </submittedName>
</protein>
<sequence>MVLNHLAAPILTTAPKGAQDSSLPRDEPCDPNVPDQRLSINRPCIYERRLPGNAYITAHVQRLQHGHYSTSAVSDRDFDHVDFLAVNFVFHSPDTRNHRFKAATIRASLRYPGYSNRGSVSPPGPHRKTNHPHFLKHAPHFLHGSIVPETLQWNYSLSGSLGVAQLPLFASLSPAAGLNGRFNRYEMMRIQGSVRSKNGIPASQIVWTMEENTLQRSGLPREFTFAMLIAKPGAESRVQFVLEIEPVLQCWILGQYPGWWVKLWKRYRAARRKRGVDFRVSIGQRFGDELKPRSHTYSGLSRRGFNFAKLVAGLDEYVTLSGGRVMAAAGGSFIPQKPDSTMPLPPPIEDPAPAPNPYPLPMPYPGQRPVDGVPYPFPMPPGQVYEPGRAPEQESRQPRHQSRRQHSTPLRPREERAWDRESSELHTILTNAPKVPARTSSSGQGSTSRAKSRQGYRQHQKYWR</sequence>
<dbReference type="InParanoid" id="Q5AYQ1"/>
<keyword evidence="3" id="KW-1185">Reference proteome</keyword>
<dbReference type="AlphaFoldDB" id="Q5AYQ1"/>
<dbReference type="HOGENOM" id="CLU_031735_1_0_1"/>
<proteinExistence type="predicted"/>
<dbReference type="EMBL" id="BN001301">
    <property type="protein sequence ID" value="CBF71029.1"/>
    <property type="molecule type" value="Genomic_DNA"/>
</dbReference>
<feature type="compositionally biased region" description="Basic and acidic residues" evidence="1">
    <location>
        <begin position="411"/>
        <end position="424"/>
    </location>
</feature>
<dbReference type="OMA" id="ACIYERQ"/>
<feature type="region of interest" description="Disordered" evidence="1">
    <location>
        <begin position="14"/>
        <end position="36"/>
    </location>
</feature>